<keyword evidence="2" id="KW-1185">Reference proteome</keyword>
<dbReference type="Proteomes" id="UP001732700">
    <property type="component" value="Chromosome 3D"/>
</dbReference>
<reference evidence="1" key="2">
    <citation type="submission" date="2025-09" db="UniProtKB">
        <authorList>
            <consortium name="EnsemblPlants"/>
        </authorList>
    </citation>
    <scope>IDENTIFICATION</scope>
</reference>
<protein>
    <submittedName>
        <fullName evidence="1">Uncharacterized protein</fullName>
    </submittedName>
</protein>
<reference evidence="1" key="1">
    <citation type="submission" date="2021-05" db="EMBL/GenBank/DDBJ databases">
        <authorList>
            <person name="Scholz U."/>
            <person name="Mascher M."/>
            <person name="Fiebig A."/>
        </authorList>
    </citation>
    <scope>NUCLEOTIDE SEQUENCE [LARGE SCALE GENOMIC DNA]</scope>
</reference>
<dbReference type="EnsemblPlants" id="AVESA.00010b.r2.3DG0526210.1">
    <property type="protein sequence ID" value="AVESA.00010b.r2.3DG0526210.1.CDS"/>
    <property type="gene ID" value="AVESA.00010b.r2.3DG0526210"/>
</dbReference>
<sequence>MDSSKRLLGATLIVFFFCLSVPLAFADHHETAHPVPVGHGPKFGLSPDFYRSTCPQADEIVVSVLKKAIAKEQRIAASLLRFLFHDCFVQGCDASVLLDDSEGVVSEKNAIPNKNSIRGFQVIDEIKAALEEKCPHTVSCADTIALAARGSTIKIVNFSKELVLYFILFRATEDHIAQT</sequence>
<proteinExistence type="predicted"/>
<name>A0ACD5W0B7_AVESA</name>
<accession>A0ACD5W0B7</accession>
<evidence type="ECO:0000313" key="2">
    <source>
        <dbReference type="Proteomes" id="UP001732700"/>
    </source>
</evidence>
<evidence type="ECO:0000313" key="1">
    <source>
        <dbReference type="EnsemblPlants" id="AVESA.00010b.r2.3DG0526210.1.CDS"/>
    </source>
</evidence>
<organism evidence="1 2">
    <name type="scientific">Avena sativa</name>
    <name type="common">Oat</name>
    <dbReference type="NCBI Taxonomy" id="4498"/>
    <lineage>
        <taxon>Eukaryota</taxon>
        <taxon>Viridiplantae</taxon>
        <taxon>Streptophyta</taxon>
        <taxon>Embryophyta</taxon>
        <taxon>Tracheophyta</taxon>
        <taxon>Spermatophyta</taxon>
        <taxon>Magnoliopsida</taxon>
        <taxon>Liliopsida</taxon>
        <taxon>Poales</taxon>
        <taxon>Poaceae</taxon>
        <taxon>BOP clade</taxon>
        <taxon>Pooideae</taxon>
        <taxon>Poodae</taxon>
        <taxon>Poeae</taxon>
        <taxon>Poeae Chloroplast Group 1 (Aveneae type)</taxon>
        <taxon>Aveninae</taxon>
        <taxon>Avena</taxon>
    </lineage>
</organism>